<sequence length="667" mass="76325">MSTNPTLSTVTNTFTQLGDRKRKACDQESAGDYERPRPKKARLKPGVLCGILGLPRDAIYEIFSHLDPPDLINLSRTSKLLRKELLDPDITSVWKSSISNIPGLPERPDDLSYPRYAELVFGKACHFCGKQHAGVATSWTARVRACKACADVKFHAVSCDDRPYSKELFSLLPTAPGYKYLGHPEGPDRLKVLMTAALALNQEFRDLEVSARGQWEADKIKEWRAIHAHADRCENWVSEVRNLRRAEKKRVIEARQELVVERVKALGWGEELALIQFTNRRPENLAVVRKACNRILTAQALSNLEQPLTQHMVEVRKRRLFTERMSFLSNRLRLLRDFYTSHMAPGVMYPTTGDFFRIPGVGKLIDSVPSTGPFTQGHLKPILDPYTFRHFMLWWKQDIEVKLRDLISSKRGSGSATDLNLATSLFSCSECSRFLRHPDILTHACASLPFYQEDADFDARIVTLVLQESFWNSNGCIDAVDQSSFSLLIHLLSLANLDWEKATIEDLNKSLFECIPCNDERLGRATMTWDRAMLHYLSPNEPHKHLADSDFYSSVVILDQLETLIIRARMNEERERKLCKDSSQGQMVCLRCMMVEKDFFTLQKHVRTIHQVARPRIGRGLDILVMEDTPPIYRRWPPRTEDGLLSFPVNVTGFWAPLMGHMSNYHL</sequence>
<dbReference type="SUPFAM" id="SSF81383">
    <property type="entry name" value="F-box domain"/>
    <property type="match status" value="1"/>
</dbReference>
<protein>
    <recommendedName>
        <fullName evidence="2">F-box domain-containing protein</fullName>
    </recommendedName>
</protein>
<dbReference type="InterPro" id="IPR001810">
    <property type="entry name" value="F-box_dom"/>
</dbReference>
<dbReference type="Pfam" id="PF00646">
    <property type="entry name" value="F-box"/>
    <property type="match status" value="1"/>
</dbReference>
<dbReference type="STRING" id="686832.A0A0C3CLG1"/>
<reference evidence="4" key="2">
    <citation type="submission" date="2015-01" db="EMBL/GenBank/DDBJ databases">
        <title>Evolutionary Origins and Diversification of the Mycorrhizal Mutualists.</title>
        <authorList>
            <consortium name="DOE Joint Genome Institute"/>
            <consortium name="Mycorrhizal Genomics Consortium"/>
            <person name="Kohler A."/>
            <person name="Kuo A."/>
            <person name="Nagy L.G."/>
            <person name="Floudas D."/>
            <person name="Copeland A."/>
            <person name="Barry K.W."/>
            <person name="Cichocki N."/>
            <person name="Veneault-Fourrey C."/>
            <person name="LaButti K."/>
            <person name="Lindquist E.A."/>
            <person name="Lipzen A."/>
            <person name="Lundell T."/>
            <person name="Morin E."/>
            <person name="Murat C."/>
            <person name="Riley R."/>
            <person name="Ohm R."/>
            <person name="Sun H."/>
            <person name="Tunlid A."/>
            <person name="Henrissat B."/>
            <person name="Grigoriev I.V."/>
            <person name="Hibbett D.S."/>
            <person name="Martin F."/>
        </authorList>
    </citation>
    <scope>NUCLEOTIDE SEQUENCE [LARGE SCALE GENOMIC DNA]</scope>
    <source>
        <strain evidence="4">h7</strain>
    </source>
</reference>
<name>A0A0C3CLG1_HEBCY</name>
<keyword evidence="4" id="KW-1185">Reference proteome</keyword>
<accession>A0A0C3CLG1</accession>
<dbReference type="EMBL" id="KN831768">
    <property type="protein sequence ID" value="KIM49545.1"/>
    <property type="molecule type" value="Genomic_DNA"/>
</dbReference>
<dbReference type="PROSITE" id="PS50181">
    <property type="entry name" value="FBOX"/>
    <property type="match status" value="1"/>
</dbReference>
<evidence type="ECO:0000313" key="4">
    <source>
        <dbReference type="Proteomes" id="UP000053424"/>
    </source>
</evidence>
<gene>
    <name evidence="3" type="ORF">M413DRAFT_438730</name>
</gene>
<dbReference type="Proteomes" id="UP000053424">
    <property type="component" value="Unassembled WGS sequence"/>
</dbReference>
<proteinExistence type="predicted"/>
<dbReference type="OrthoDB" id="2322499at2759"/>
<feature type="region of interest" description="Disordered" evidence="1">
    <location>
        <begin position="18"/>
        <end position="38"/>
    </location>
</feature>
<dbReference type="HOGENOM" id="CLU_010790_2_4_1"/>
<evidence type="ECO:0000259" key="2">
    <source>
        <dbReference type="PROSITE" id="PS50181"/>
    </source>
</evidence>
<dbReference type="InterPro" id="IPR036047">
    <property type="entry name" value="F-box-like_dom_sf"/>
</dbReference>
<dbReference type="AlphaFoldDB" id="A0A0C3CLG1"/>
<reference evidence="3 4" key="1">
    <citation type="submission" date="2014-04" db="EMBL/GenBank/DDBJ databases">
        <authorList>
            <consortium name="DOE Joint Genome Institute"/>
            <person name="Kuo A."/>
            <person name="Gay G."/>
            <person name="Dore J."/>
            <person name="Kohler A."/>
            <person name="Nagy L.G."/>
            <person name="Floudas D."/>
            <person name="Copeland A."/>
            <person name="Barry K.W."/>
            <person name="Cichocki N."/>
            <person name="Veneault-Fourrey C."/>
            <person name="LaButti K."/>
            <person name="Lindquist E.A."/>
            <person name="Lipzen A."/>
            <person name="Lundell T."/>
            <person name="Morin E."/>
            <person name="Murat C."/>
            <person name="Sun H."/>
            <person name="Tunlid A."/>
            <person name="Henrissat B."/>
            <person name="Grigoriev I.V."/>
            <person name="Hibbett D.S."/>
            <person name="Martin F."/>
            <person name="Nordberg H.P."/>
            <person name="Cantor M.N."/>
            <person name="Hua S.X."/>
        </authorList>
    </citation>
    <scope>NUCLEOTIDE SEQUENCE [LARGE SCALE GENOMIC DNA]</scope>
    <source>
        <strain evidence="4">h7</strain>
    </source>
</reference>
<evidence type="ECO:0000256" key="1">
    <source>
        <dbReference type="SAM" id="MobiDB-lite"/>
    </source>
</evidence>
<feature type="domain" description="F-box" evidence="2">
    <location>
        <begin position="48"/>
        <end position="97"/>
    </location>
</feature>
<organism evidence="3 4">
    <name type="scientific">Hebeloma cylindrosporum</name>
    <dbReference type="NCBI Taxonomy" id="76867"/>
    <lineage>
        <taxon>Eukaryota</taxon>
        <taxon>Fungi</taxon>
        <taxon>Dikarya</taxon>
        <taxon>Basidiomycota</taxon>
        <taxon>Agaricomycotina</taxon>
        <taxon>Agaricomycetes</taxon>
        <taxon>Agaricomycetidae</taxon>
        <taxon>Agaricales</taxon>
        <taxon>Agaricineae</taxon>
        <taxon>Hymenogastraceae</taxon>
        <taxon>Hebeloma</taxon>
    </lineage>
</organism>
<evidence type="ECO:0000313" key="3">
    <source>
        <dbReference type="EMBL" id="KIM49545.1"/>
    </source>
</evidence>